<evidence type="ECO:0000313" key="4">
    <source>
        <dbReference type="Proteomes" id="UP000284451"/>
    </source>
</evidence>
<organism evidence="3 4">
    <name type="scientific">Paenirhodobacter populi</name>
    <dbReference type="NCBI Taxonomy" id="2306993"/>
    <lineage>
        <taxon>Bacteria</taxon>
        <taxon>Pseudomonadati</taxon>
        <taxon>Pseudomonadota</taxon>
        <taxon>Alphaproteobacteria</taxon>
        <taxon>Rhodobacterales</taxon>
        <taxon>Rhodobacter group</taxon>
        <taxon>Paenirhodobacter</taxon>
    </lineage>
</organism>
<dbReference type="EMBL" id="SAUY01000003">
    <property type="protein sequence ID" value="RWR34052.1"/>
    <property type="molecule type" value="Genomic_DNA"/>
</dbReference>
<evidence type="ECO:0000259" key="2">
    <source>
        <dbReference type="Pfam" id="PF13387"/>
    </source>
</evidence>
<reference evidence="3 4" key="2">
    <citation type="submission" date="2019-01" db="EMBL/GenBank/DDBJ databases">
        <authorList>
            <person name="Li Y."/>
        </authorList>
    </citation>
    <scope>NUCLEOTIDE SEQUENCE [LARGE SCALE GENOMIC DNA]</scope>
    <source>
        <strain evidence="3 4">07D10-4-3</strain>
    </source>
</reference>
<gene>
    <name evidence="3" type="ORF">D2T29_03905</name>
</gene>
<keyword evidence="1" id="KW-1133">Transmembrane helix</keyword>
<dbReference type="Proteomes" id="UP000284451">
    <property type="component" value="Unassembled WGS sequence"/>
</dbReference>
<name>A0A443KMS6_9RHOB</name>
<proteinExistence type="predicted"/>
<dbReference type="InterPro" id="IPR025178">
    <property type="entry name" value="Lnb_N"/>
</dbReference>
<evidence type="ECO:0000256" key="1">
    <source>
        <dbReference type="SAM" id="Phobius"/>
    </source>
</evidence>
<protein>
    <submittedName>
        <fullName evidence="3">DUF4105 domain-containing protein</fullName>
    </submittedName>
</protein>
<dbReference type="AlphaFoldDB" id="A0A443KMS6"/>
<reference evidence="3 4" key="1">
    <citation type="submission" date="2019-01" db="EMBL/GenBank/DDBJ databases">
        <title>Sinorhodobacter populi sp. nov. isolated from the symptomatic bark tissue of Populus euramericana canker.</title>
        <authorList>
            <person name="Xu G."/>
        </authorList>
    </citation>
    <scope>NUCLEOTIDE SEQUENCE [LARGE SCALE GENOMIC DNA]</scope>
    <source>
        <strain evidence="3 4">07D10-4-3</strain>
    </source>
</reference>
<comment type="caution">
    <text evidence="3">The sequence shown here is derived from an EMBL/GenBank/DDBJ whole genome shotgun (WGS) entry which is preliminary data.</text>
</comment>
<keyword evidence="1" id="KW-0812">Transmembrane</keyword>
<sequence length="327" mass="36255">MARMMRGLDRVLFALIAAGGAVWAGLAMFVQLAPPLRWLGWAALAVALIAAVVLRRRSRMAGWLVLALAAGAAGLWYQTIQPRADRDWAPDVAHGVTARVQGDTVTLSDIRDFRWSAPDRAEERWITRSYELSQLETVDMFTSVWSNPAIAHVLVSFGFAGGDHVVFSAEIRRERGEVFNELGGFFRQFELVLIAATEQDIVRLRTNYRKEEVSLFPVSLTPEQRREMFMAYVGLAGRLEQRPEFYNTLTANCTTVVWRIARMVYPNLPVGGGLVLSGYVPDYLNRLGLLGGQGSLAERRAAARIDARAQAATEADFSTAIRAPLTP</sequence>
<feature type="domain" description="Lnb N-terminal periplasmic" evidence="2">
    <location>
        <begin position="122"/>
        <end position="268"/>
    </location>
</feature>
<feature type="transmembrane region" description="Helical" evidence="1">
    <location>
        <begin position="38"/>
        <end position="54"/>
    </location>
</feature>
<dbReference type="Pfam" id="PF13387">
    <property type="entry name" value="Lnb_N"/>
    <property type="match status" value="1"/>
</dbReference>
<evidence type="ECO:0000313" key="3">
    <source>
        <dbReference type="EMBL" id="RWR34052.1"/>
    </source>
</evidence>
<feature type="transmembrane region" description="Helical" evidence="1">
    <location>
        <begin position="61"/>
        <end position="77"/>
    </location>
</feature>
<keyword evidence="1" id="KW-0472">Membrane</keyword>
<feature type="transmembrane region" description="Helical" evidence="1">
    <location>
        <begin position="12"/>
        <end position="32"/>
    </location>
</feature>
<accession>A0A443KMS6</accession>